<evidence type="ECO:0000256" key="2">
    <source>
        <dbReference type="ARBA" id="ARBA00022527"/>
    </source>
</evidence>
<dbReference type="SMART" id="SM00220">
    <property type="entry name" value="S_TKc"/>
    <property type="match status" value="1"/>
</dbReference>
<dbReference type="PROSITE" id="PS50011">
    <property type="entry name" value="PROTEIN_KINASE_DOM"/>
    <property type="match status" value="1"/>
</dbReference>
<dbReference type="Gene3D" id="3.30.200.20">
    <property type="entry name" value="Phosphorylase Kinase, domain 1"/>
    <property type="match status" value="1"/>
</dbReference>
<dbReference type="RefSeq" id="WP_148595258.1">
    <property type="nucleotide sequence ID" value="NZ_CP042997.1"/>
</dbReference>
<feature type="transmembrane region" description="Helical" evidence="9">
    <location>
        <begin position="237"/>
        <end position="257"/>
    </location>
</feature>
<dbReference type="PROSITE" id="PS00108">
    <property type="entry name" value="PROTEIN_KINASE_ST"/>
    <property type="match status" value="1"/>
</dbReference>
<evidence type="ECO:0000313" key="12">
    <source>
        <dbReference type="Proteomes" id="UP000324233"/>
    </source>
</evidence>
<gene>
    <name evidence="11" type="primary">pknB_26</name>
    <name evidence="11" type="ORF">OJF2_40100</name>
</gene>
<keyword evidence="3 11" id="KW-0808">Transferase</keyword>
<evidence type="ECO:0000256" key="8">
    <source>
        <dbReference type="SAM" id="MobiDB-lite"/>
    </source>
</evidence>
<feature type="compositionally biased region" description="Low complexity" evidence="8">
    <location>
        <begin position="48"/>
        <end position="58"/>
    </location>
</feature>
<name>A0A5B9W4H8_9BACT</name>
<keyword evidence="9" id="KW-1133">Transmembrane helix</keyword>
<reference evidence="11 12" key="1">
    <citation type="submission" date="2019-08" db="EMBL/GenBank/DDBJ databases">
        <title>Deep-cultivation of Planctomycetes and their phenomic and genomic characterization uncovers novel biology.</title>
        <authorList>
            <person name="Wiegand S."/>
            <person name="Jogler M."/>
            <person name="Boedeker C."/>
            <person name="Pinto D."/>
            <person name="Vollmers J."/>
            <person name="Rivas-Marin E."/>
            <person name="Kohn T."/>
            <person name="Peeters S.H."/>
            <person name="Heuer A."/>
            <person name="Rast P."/>
            <person name="Oberbeckmann S."/>
            <person name="Bunk B."/>
            <person name="Jeske O."/>
            <person name="Meyerdierks A."/>
            <person name="Storesund J.E."/>
            <person name="Kallscheuer N."/>
            <person name="Luecker S."/>
            <person name="Lage O.M."/>
            <person name="Pohl T."/>
            <person name="Merkel B.J."/>
            <person name="Hornburger P."/>
            <person name="Mueller R.-W."/>
            <person name="Bruemmer F."/>
            <person name="Labrenz M."/>
            <person name="Spormann A.M."/>
            <person name="Op den Camp H."/>
            <person name="Overmann J."/>
            <person name="Amann R."/>
            <person name="Jetten M.S.M."/>
            <person name="Mascher T."/>
            <person name="Medema M.H."/>
            <person name="Devos D.P."/>
            <person name="Kaster A.-K."/>
            <person name="Ovreas L."/>
            <person name="Rohde M."/>
            <person name="Galperin M.Y."/>
            <person name="Jogler C."/>
        </authorList>
    </citation>
    <scope>NUCLEOTIDE SEQUENCE [LARGE SCALE GENOMIC DNA]</scope>
    <source>
        <strain evidence="11 12">OJF2</strain>
    </source>
</reference>
<feature type="transmembrane region" description="Helical" evidence="9">
    <location>
        <begin position="72"/>
        <end position="89"/>
    </location>
</feature>
<dbReference type="PROSITE" id="PS00107">
    <property type="entry name" value="PROTEIN_KINASE_ATP"/>
    <property type="match status" value="1"/>
</dbReference>
<protein>
    <recommendedName>
        <fullName evidence="1">non-specific serine/threonine protein kinase</fullName>
        <ecNumber evidence="1">2.7.11.1</ecNumber>
    </recommendedName>
</protein>
<sequence>MRRREPPCRGMGATAVRPAPDPRGPGGLAETVDFPAPGSPEAPDGLTPRPAAAEGRGASSAAELDPLLRTRLRALAILYLAVFGLLPGWRLVVRRETDEAASAANALAVVALGAAVILLSSRRPRTTARLRALEIGMLGLIAGVLSVIYYRAMLRYSLRGDVTSVQLVMKNFVLHAAVLIVTFGMATPKRRLLAAPTVVPLAQMPFATLLALCLGHARAAEGLSRWTTPVAHLSFDALFLLILAVASTYQAGAFHRLRREASDARRLGPYRLRRRIGAGGMGEVCLAEHRLLKRPCAVKLIRPEAVADPGALARFEREVQITAALTHPNVIEVYDYGRAEDGDCYYVMEYLPGPHLRQLVERHGPLPPGRAVHLLRQVCRALSVAHAAGLIHRDIKPSNVIVAGALGIEDQAKLLDFGLVLRRAGPLAPGLTREGQVLGTPLFMAPEQATNDGRLVDGRSDLYALGAVAYYLLTGRPPFEGDDGLAVLIAHARDPVVPPSQVRADVPGDLERVVLRCLAKDPEGRFADAEGLERALGECGCAGDWGQGHAARWWRDIDAGGRLPVMPDGRPAASPSKT</sequence>
<evidence type="ECO:0000256" key="9">
    <source>
        <dbReference type="SAM" id="Phobius"/>
    </source>
</evidence>
<dbReference type="PANTHER" id="PTHR43289:SF6">
    <property type="entry name" value="SERINE_THREONINE-PROTEIN KINASE NEKL-3"/>
    <property type="match status" value="1"/>
</dbReference>
<dbReference type="OrthoDB" id="6111975at2"/>
<dbReference type="PANTHER" id="PTHR43289">
    <property type="entry name" value="MITOGEN-ACTIVATED PROTEIN KINASE KINASE KINASE 20-RELATED"/>
    <property type="match status" value="1"/>
</dbReference>
<feature type="domain" description="Protein kinase" evidence="10">
    <location>
        <begin position="270"/>
        <end position="537"/>
    </location>
</feature>
<evidence type="ECO:0000256" key="7">
    <source>
        <dbReference type="PROSITE-ProRule" id="PRU10141"/>
    </source>
</evidence>
<dbReference type="GO" id="GO:0005524">
    <property type="term" value="F:ATP binding"/>
    <property type="evidence" value="ECO:0007669"/>
    <property type="project" value="UniProtKB-UniRule"/>
</dbReference>
<feature type="binding site" evidence="7">
    <location>
        <position position="299"/>
    </location>
    <ligand>
        <name>ATP</name>
        <dbReference type="ChEBI" id="CHEBI:30616"/>
    </ligand>
</feature>
<dbReference type="InterPro" id="IPR008271">
    <property type="entry name" value="Ser/Thr_kinase_AS"/>
</dbReference>
<evidence type="ECO:0000256" key="6">
    <source>
        <dbReference type="ARBA" id="ARBA00022840"/>
    </source>
</evidence>
<keyword evidence="12" id="KW-1185">Reference proteome</keyword>
<feature type="region of interest" description="Disordered" evidence="8">
    <location>
        <begin position="1"/>
        <end position="58"/>
    </location>
</feature>
<keyword evidence="4 7" id="KW-0547">Nucleotide-binding</keyword>
<dbReference type="InterPro" id="IPR011009">
    <property type="entry name" value="Kinase-like_dom_sf"/>
</dbReference>
<keyword evidence="6 7" id="KW-0067">ATP-binding</keyword>
<evidence type="ECO:0000313" key="11">
    <source>
        <dbReference type="EMBL" id="QEH35458.1"/>
    </source>
</evidence>
<dbReference type="Pfam" id="PF00069">
    <property type="entry name" value="Pkinase"/>
    <property type="match status" value="1"/>
</dbReference>
<dbReference type="InterPro" id="IPR000719">
    <property type="entry name" value="Prot_kinase_dom"/>
</dbReference>
<feature type="transmembrane region" description="Helical" evidence="9">
    <location>
        <begin position="198"/>
        <end position="217"/>
    </location>
</feature>
<evidence type="ECO:0000256" key="1">
    <source>
        <dbReference type="ARBA" id="ARBA00012513"/>
    </source>
</evidence>
<organism evidence="11 12">
    <name type="scientific">Aquisphaera giovannonii</name>
    <dbReference type="NCBI Taxonomy" id="406548"/>
    <lineage>
        <taxon>Bacteria</taxon>
        <taxon>Pseudomonadati</taxon>
        <taxon>Planctomycetota</taxon>
        <taxon>Planctomycetia</taxon>
        <taxon>Isosphaerales</taxon>
        <taxon>Isosphaeraceae</taxon>
        <taxon>Aquisphaera</taxon>
    </lineage>
</organism>
<evidence type="ECO:0000256" key="4">
    <source>
        <dbReference type="ARBA" id="ARBA00022741"/>
    </source>
</evidence>
<keyword evidence="5 11" id="KW-0418">Kinase</keyword>
<proteinExistence type="predicted"/>
<dbReference type="CDD" id="cd14014">
    <property type="entry name" value="STKc_PknB_like"/>
    <property type="match status" value="1"/>
</dbReference>
<evidence type="ECO:0000256" key="5">
    <source>
        <dbReference type="ARBA" id="ARBA00022777"/>
    </source>
</evidence>
<dbReference type="FunFam" id="1.10.510.10:FF:000021">
    <property type="entry name" value="Serine/threonine protein kinase"/>
    <property type="match status" value="1"/>
</dbReference>
<feature type="transmembrane region" description="Helical" evidence="9">
    <location>
        <begin position="132"/>
        <end position="152"/>
    </location>
</feature>
<dbReference type="EMBL" id="CP042997">
    <property type="protein sequence ID" value="QEH35458.1"/>
    <property type="molecule type" value="Genomic_DNA"/>
</dbReference>
<keyword evidence="9" id="KW-0812">Transmembrane</keyword>
<dbReference type="Gene3D" id="1.10.510.10">
    <property type="entry name" value="Transferase(Phosphotransferase) domain 1"/>
    <property type="match status" value="1"/>
</dbReference>
<dbReference type="InterPro" id="IPR017441">
    <property type="entry name" value="Protein_kinase_ATP_BS"/>
</dbReference>
<dbReference type="SUPFAM" id="SSF56112">
    <property type="entry name" value="Protein kinase-like (PK-like)"/>
    <property type="match status" value="1"/>
</dbReference>
<feature type="transmembrane region" description="Helical" evidence="9">
    <location>
        <begin position="101"/>
        <end position="120"/>
    </location>
</feature>
<dbReference type="GO" id="GO:0004674">
    <property type="term" value="F:protein serine/threonine kinase activity"/>
    <property type="evidence" value="ECO:0007669"/>
    <property type="project" value="UniProtKB-KW"/>
</dbReference>
<dbReference type="Proteomes" id="UP000324233">
    <property type="component" value="Chromosome"/>
</dbReference>
<dbReference type="EC" id="2.7.11.1" evidence="1"/>
<keyword evidence="9" id="KW-0472">Membrane</keyword>
<feature type="transmembrane region" description="Helical" evidence="9">
    <location>
        <begin position="164"/>
        <end position="186"/>
    </location>
</feature>
<dbReference type="KEGG" id="agv:OJF2_40100"/>
<accession>A0A5B9W4H8</accession>
<evidence type="ECO:0000256" key="3">
    <source>
        <dbReference type="ARBA" id="ARBA00022679"/>
    </source>
</evidence>
<keyword evidence="2" id="KW-0723">Serine/threonine-protein kinase</keyword>
<dbReference type="AlphaFoldDB" id="A0A5B9W4H8"/>
<evidence type="ECO:0000259" key="10">
    <source>
        <dbReference type="PROSITE" id="PS50011"/>
    </source>
</evidence>